<dbReference type="SUPFAM" id="SSF109604">
    <property type="entry name" value="HD-domain/PDEase-like"/>
    <property type="match status" value="1"/>
</dbReference>
<comment type="caution">
    <text evidence="13">The sequence shown here is derived from an EMBL/GenBank/DDBJ whole genome shotgun (WGS) entry which is preliminary data.</text>
</comment>
<feature type="domain" description="Helicase ATP-binding" evidence="10">
    <location>
        <begin position="276"/>
        <end position="455"/>
    </location>
</feature>
<keyword evidence="5" id="KW-0547">Nucleotide-binding</keyword>
<evidence type="ECO:0000256" key="6">
    <source>
        <dbReference type="ARBA" id="ARBA00022801"/>
    </source>
</evidence>
<dbReference type="GO" id="GO:0004386">
    <property type="term" value="F:helicase activity"/>
    <property type="evidence" value="ECO:0007669"/>
    <property type="project" value="UniProtKB-KW"/>
</dbReference>
<reference evidence="13 14" key="1">
    <citation type="submission" date="2019-03" db="EMBL/GenBank/DDBJ databases">
        <title>Genomic Encyclopedia of Type Strains, Phase IV (KMG-IV): sequencing the most valuable type-strain genomes for metagenomic binning, comparative biology and taxonomic classification.</title>
        <authorList>
            <person name="Goeker M."/>
        </authorList>
    </citation>
    <scope>NUCLEOTIDE SEQUENCE [LARGE SCALE GENOMIC DNA]</scope>
    <source>
        <strain evidence="13 14">DSM 28404</strain>
    </source>
</reference>
<dbReference type="GO" id="GO:0051607">
    <property type="term" value="P:defense response to virus"/>
    <property type="evidence" value="ECO:0007669"/>
    <property type="project" value="UniProtKB-KW"/>
</dbReference>
<dbReference type="InterPro" id="IPR054712">
    <property type="entry name" value="Cas3-like_dom"/>
</dbReference>
<dbReference type="SUPFAM" id="SSF52540">
    <property type="entry name" value="P-loop containing nucleoside triphosphate hydrolases"/>
    <property type="match status" value="1"/>
</dbReference>
<keyword evidence="7" id="KW-0347">Helicase</keyword>
<dbReference type="Pfam" id="PF22590">
    <property type="entry name" value="Cas3-like_C_2"/>
    <property type="match status" value="1"/>
</dbReference>
<dbReference type="InterPro" id="IPR011545">
    <property type="entry name" value="DEAD/DEAH_box_helicase_dom"/>
</dbReference>
<dbReference type="Proteomes" id="UP000295763">
    <property type="component" value="Unassembled WGS sequence"/>
</dbReference>
<evidence type="ECO:0000313" key="14">
    <source>
        <dbReference type="Proteomes" id="UP000295763"/>
    </source>
</evidence>
<evidence type="ECO:0000256" key="1">
    <source>
        <dbReference type="ARBA" id="ARBA00006847"/>
    </source>
</evidence>
<dbReference type="PROSITE" id="PS51192">
    <property type="entry name" value="HELICASE_ATP_BIND_1"/>
    <property type="match status" value="1"/>
</dbReference>
<evidence type="ECO:0000256" key="5">
    <source>
        <dbReference type="ARBA" id="ARBA00022741"/>
    </source>
</evidence>
<dbReference type="EMBL" id="SLYB01000040">
    <property type="protein sequence ID" value="TCP90142.1"/>
    <property type="molecule type" value="Genomic_DNA"/>
</dbReference>
<dbReference type="GO" id="GO:0005524">
    <property type="term" value="F:ATP binding"/>
    <property type="evidence" value="ECO:0007669"/>
    <property type="project" value="UniProtKB-KW"/>
</dbReference>
<feature type="domain" description="Helicase C-terminal" evidence="11">
    <location>
        <begin position="488"/>
        <end position="653"/>
    </location>
</feature>
<organism evidence="13 14">
    <name type="scientific">Cricetibacter osteomyelitidis</name>
    <dbReference type="NCBI Taxonomy" id="1521931"/>
    <lineage>
        <taxon>Bacteria</taxon>
        <taxon>Pseudomonadati</taxon>
        <taxon>Pseudomonadota</taxon>
        <taxon>Gammaproteobacteria</taxon>
        <taxon>Pasteurellales</taxon>
        <taxon>Pasteurellaceae</taxon>
        <taxon>Cricetibacter</taxon>
    </lineage>
</organism>
<protein>
    <submittedName>
        <fullName evidence="13">CRISPR-associated Cas3 family helicase</fullName>
    </submittedName>
</protein>
<dbReference type="GO" id="GO:0003676">
    <property type="term" value="F:nucleic acid binding"/>
    <property type="evidence" value="ECO:0007669"/>
    <property type="project" value="InterPro"/>
</dbReference>
<dbReference type="InterPro" id="IPR006474">
    <property type="entry name" value="Helicase_Cas3_CRISPR-ass_core"/>
</dbReference>
<evidence type="ECO:0000259" key="12">
    <source>
        <dbReference type="PROSITE" id="PS51643"/>
    </source>
</evidence>
<feature type="domain" description="HD Cas3-type" evidence="12">
    <location>
        <begin position="14"/>
        <end position="221"/>
    </location>
</feature>
<evidence type="ECO:0000256" key="8">
    <source>
        <dbReference type="ARBA" id="ARBA00022840"/>
    </source>
</evidence>
<dbReference type="CDD" id="cd09641">
    <property type="entry name" value="Cas3''_I"/>
    <property type="match status" value="1"/>
</dbReference>
<evidence type="ECO:0000256" key="3">
    <source>
        <dbReference type="ARBA" id="ARBA00022722"/>
    </source>
</evidence>
<dbReference type="PROSITE" id="PS51194">
    <property type="entry name" value="HELICASE_CTER"/>
    <property type="match status" value="1"/>
</dbReference>
<dbReference type="CDD" id="cd17930">
    <property type="entry name" value="DEXHc_cas3"/>
    <property type="match status" value="1"/>
</dbReference>
<dbReference type="PROSITE" id="PS51643">
    <property type="entry name" value="HD_CAS3"/>
    <property type="match status" value="1"/>
</dbReference>
<name>A0A4R2T5E0_9PAST</name>
<dbReference type="Gene3D" id="3.40.50.300">
    <property type="entry name" value="P-loop containing nucleotide triphosphate hydrolases"/>
    <property type="match status" value="2"/>
</dbReference>
<keyword evidence="4" id="KW-0479">Metal-binding</keyword>
<dbReference type="InterPro" id="IPR006483">
    <property type="entry name" value="CRISPR-assoc_Cas3_HD"/>
</dbReference>
<dbReference type="NCBIfam" id="TIGR01587">
    <property type="entry name" value="cas3_core"/>
    <property type="match status" value="1"/>
</dbReference>
<dbReference type="InterPro" id="IPR038257">
    <property type="entry name" value="CRISPR-assoc_Cas3_HD_sf"/>
</dbReference>
<sequence length="813" mass="92547">MEEQVSYIAHIRKNDKKVQTLEEHLTETAQIASLLASKLNLPIAGQLLGLMHDFGKYSKDFKDYIKAVTGIDPDADNDYVLPNGHKIDHSTAGAQWIYRHLKKFGVQNGIGELIAQILGLCIASHHGVGLIDCLSPEGEAIWIKRFQKEDMLTHLAECEQNADKMVLRQAELLATETLIQELRKPILNILKDKEANIKIKEFYLGCLSRFLFSCLIDADRINSADFEREEQKSLRRLTQKPSWQKAIEKLESHLANFKICYPIDQIRREISETCLKRATDPQGTYTLTVPTGGGKTLASLRYALHHAKQHNLDRIIYIIPYTSIIDQNAQAVRDILDDSWVLEHHSNLEPEKQNWQDKLLSENWDKPIVFTTMVQFLDAWFGSGTRGVRHIHPMTNSVLIFDEIQTLPVKCVHLFNNVLNWLTQFGKSSAVLCTATQPLLDKLPKSAFGELKLTNDPEIMGKNKALDKLFADLSRVEISYRQKAGGWLLDEAGSFLMERFRTASSCLFIVNTKKWAQELYQYCQRQNVPSEALFHLSTNQCSVHRKSIFDEIKRRLKNKEPVICISTQLIEAGVDISMECVIRALAGLDSIAQAAGRCNRHGEKYGKGQVYVLNLKEPDLTKVLPDIDIGQQNADRILREFAGQDILQPMAMQQYFQCYFYNRSSEMAYSVKGSSSGSLLDWLSDNCLNVYSPKNDKRTKPFPLLMQSFKSAGLAFQAIDAPTRAVIVPYGKGKDLIAELCGTWNPQKMYRTLQAVQQYSVNIFPKVWEKLEKEQAVHEVQAGSGIYYLKEEYYNNEYGLSVNKTGEMTCYDF</sequence>
<dbReference type="Gene3D" id="1.10.3210.30">
    <property type="match status" value="1"/>
</dbReference>
<dbReference type="OrthoDB" id="9810236at2"/>
<proteinExistence type="inferred from homology"/>
<keyword evidence="9" id="KW-0051">Antiviral defense</keyword>
<dbReference type="InterPro" id="IPR014001">
    <property type="entry name" value="Helicase_ATP-bd"/>
</dbReference>
<evidence type="ECO:0000259" key="10">
    <source>
        <dbReference type="PROSITE" id="PS51192"/>
    </source>
</evidence>
<gene>
    <name evidence="13" type="ORF">EDC44_1408</name>
</gene>
<evidence type="ECO:0000256" key="7">
    <source>
        <dbReference type="ARBA" id="ARBA00022806"/>
    </source>
</evidence>
<comment type="similarity">
    <text evidence="2">In the central section; belongs to the CRISPR-associated helicase Cas3 family.</text>
</comment>
<keyword evidence="3" id="KW-0540">Nuclease</keyword>
<evidence type="ECO:0000256" key="9">
    <source>
        <dbReference type="ARBA" id="ARBA00023118"/>
    </source>
</evidence>
<keyword evidence="8" id="KW-0067">ATP-binding</keyword>
<dbReference type="InterPro" id="IPR001650">
    <property type="entry name" value="Helicase_C-like"/>
</dbReference>
<dbReference type="InterPro" id="IPR027417">
    <property type="entry name" value="P-loop_NTPase"/>
</dbReference>
<dbReference type="Pfam" id="PF00270">
    <property type="entry name" value="DEAD"/>
    <property type="match status" value="1"/>
</dbReference>
<keyword evidence="14" id="KW-1185">Reference proteome</keyword>
<evidence type="ECO:0000256" key="2">
    <source>
        <dbReference type="ARBA" id="ARBA00009046"/>
    </source>
</evidence>
<keyword evidence="6" id="KW-0378">Hydrolase</keyword>
<evidence type="ECO:0000256" key="4">
    <source>
        <dbReference type="ARBA" id="ARBA00022723"/>
    </source>
</evidence>
<dbReference type="RefSeq" id="WP_131979384.1">
    <property type="nucleotide sequence ID" value="NZ_SLYB01000040.1"/>
</dbReference>
<dbReference type="NCBIfam" id="TIGR01596">
    <property type="entry name" value="cas3_HD"/>
    <property type="match status" value="1"/>
</dbReference>
<accession>A0A4R2T5E0</accession>
<evidence type="ECO:0000313" key="13">
    <source>
        <dbReference type="EMBL" id="TCP90142.1"/>
    </source>
</evidence>
<evidence type="ECO:0000259" key="11">
    <source>
        <dbReference type="PROSITE" id="PS51194"/>
    </source>
</evidence>
<comment type="similarity">
    <text evidence="1">In the N-terminal section; belongs to the CRISPR-associated nuclease Cas3-HD family.</text>
</comment>
<dbReference type="GO" id="GO:0046872">
    <property type="term" value="F:metal ion binding"/>
    <property type="evidence" value="ECO:0007669"/>
    <property type="project" value="UniProtKB-KW"/>
</dbReference>
<dbReference type="GO" id="GO:0016787">
    <property type="term" value="F:hydrolase activity"/>
    <property type="evidence" value="ECO:0007669"/>
    <property type="project" value="UniProtKB-KW"/>
</dbReference>
<dbReference type="AlphaFoldDB" id="A0A4R2T5E0"/>
<dbReference type="GO" id="GO:0004518">
    <property type="term" value="F:nuclease activity"/>
    <property type="evidence" value="ECO:0007669"/>
    <property type="project" value="UniProtKB-KW"/>
</dbReference>
<dbReference type="Pfam" id="PF18019">
    <property type="entry name" value="Cas3_HD"/>
    <property type="match status" value="1"/>
</dbReference>